<dbReference type="AlphaFoldDB" id="A0A174YPV6"/>
<gene>
    <name evidence="1" type="ORF">ERS852490_01426</name>
</gene>
<dbReference type="EMBL" id="CZBU01000003">
    <property type="protein sequence ID" value="CUQ77165.1"/>
    <property type="molecule type" value="Genomic_DNA"/>
</dbReference>
<evidence type="ECO:0000313" key="1">
    <source>
        <dbReference type="EMBL" id="CUQ77165.1"/>
    </source>
</evidence>
<protein>
    <submittedName>
        <fullName evidence="1">Uncharacterized protein</fullName>
    </submittedName>
</protein>
<dbReference type="Proteomes" id="UP000095621">
    <property type="component" value="Unassembled WGS sequence"/>
</dbReference>
<evidence type="ECO:0000313" key="2">
    <source>
        <dbReference type="Proteomes" id="UP000095621"/>
    </source>
</evidence>
<accession>A0A174YPV6</accession>
<reference evidence="1 2" key="1">
    <citation type="submission" date="2015-09" db="EMBL/GenBank/DDBJ databases">
        <authorList>
            <consortium name="Pathogen Informatics"/>
        </authorList>
    </citation>
    <scope>NUCLEOTIDE SEQUENCE [LARGE SCALE GENOMIC DNA]</scope>
    <source>
        <strain evidence="1 2">2789STDY5834875</strain>
    </source>
</reference>
<sequence length="33" mass="3967">MDEKFQKAKKILNSMTNAIYKQYFGKRGEKKNK</sequence>
<proteinExistence type="predicted"/>
<organism evidence="1 2">
    <name type="scientific">Lachnospira eligens</name>
    <dbReference type="NCBI Taxonomy" id="39485"/>
    <lineage>
        <taxon>Bacteria</taxon>
        <taxon>Bacillati</taxon>
        <taxon>Bacillota</taxon>
        <taxon>Clostridia</taxon>
        <taxon>Lachnospirales</taxon>
        <taxon>Lachnospiraceae</taxon>
        <taxon>Lachnospira</taxon>
    </lineage>
</organism>
<name>A0A174YPV6_9FIRM</name>